<feature type="compositionally biased region" description="Polar residues" evidence="4">
    <location>
        <begin position="1"/>
        <end position="13"/>
    </location>
</feature>
<evidence type="ECO:0000256" key="3">
    <source>
        <dbReference type="ARBA" id="ARBA00023052"/>
    </source>
</evidence>
<dbReference type="Gene3D" id="3.40.50.970">
    <property type="match status" value="2"/>
</dbReference>
<sequence>MSTTVEAPATTNEEAPGMMRPPIDMKWEEVAAQLQEAFGYSQTELDSYTMLDSDKEGLMKLYKAMQTARAFENACNQQYMQGKIRGFMHLDNGQESIPGLLDYALKPDDKKISYYREHTHAIASGVDMGEVMAELFMKDTGTCRGAGGSMHIFDKETYFQGGWALVCEQLPYACGLAKAIQLDKHLGISDDAEVKAKDNVPPPADDDRISVVFIGEGGSQNGRMAEVLNSASKDNLPLLIIVIDNGRAINTFTPDVAKNSDVFKQGKHYGVPGLLVDGNNPADVAKGGKAVIDYIRSGKGPAVLQVHTYRFNGHSPADPEHERGRKDEKAWARSEQDPIKNFEAIYTANGMFTEDELKATRKEVLAEVKACVKFADESPMPPVELAKELEYPDAADTDYNLKEGPAWADEVNARTISPEKMETVQAHIADLQAKAKAGDISIGDAINLAIHEEMLRDPTTTIHAEDLQAGSSYDIPKLTQQTYGKERAADEIIDEGHFIGKALGEGLNGYRPIVELMNTNFGIYGMAEISSAGNTYATTGGLKIGTAASPDAAYGLTKSMIRDNGPCFLFAPVKMMKEAKGPVDLGKCMPLNKAALLNEASQASVDSGKAVTVLTYLHGVKESMVAIESIQEEGFDIDLIELRSLKPLDMETIEKSLSRTHKLVILDESTKTGGVGATISARISEELFDLLDSPVKRLCMDDAPVPYASSMEKAVVKRGSDLIEGVFDICTGKW</sequence>
<dbReference type="PANTHER" id="PTHR11516">
    <property type="entry name" value="PYRUVATE DEHYDROGENASE E1 COMPONENT, ALPHA SUBUNIT BACTERIAL AND ORGANELLAR"/>
    <property type="match status" value="1"/>
</dbReference>
<protein>
    <submittedName>
        <fullName evidence="7">Mitochondrial</fullName>
    </submittedName>
</protein>
<dbReference type="Gene3D" id="3.40.50.920">
    <property type="match status" value="1"/>
</dbReference>
<evidence type="ECO:0000313" key="8">
    <source>
        <dbReference type="Proteomes" id="UP001153069"/>
    </source>
</evidence>
<comment type="cofactor">
    <cofactor evidence="1">
        <name>thiamine diphosphate</name>
        <dbReference type="ChEBI" id="CHEBI:58937"/>
    </cofactor>
</comment>
<dbReference type="Pfam" id="PF02780">
    <property type="entry name" value="Transketolase_C"/>
    <property type="match status" value="1"/>
</dbReference>
<feature type="region of interest" description="Disordered" evidence="4">
    <location>
        <begin position="1"/>
        <end position="20"/>
    </location>
</feature>
<feature type="domain" description="Dehydrogenase E1 component" evidence="5">
    <location>
        <begin position="64"/>
        <end position="383"/>
    </location>
</feature>
<dbReference type="PANTHER" id="PTHR11516:SF60">
    <property type="entry name" value="PYRUVATE DEHYDROGENASE E1 COMPONENT SUBUNIT ALPHA"/>
    <property type="match status" value="1"/>
</dbReference>
<dbReference type="SUPFAM" id="SSF52922">
    <property type="entry name" value="TK C-terminal domain-like"/>
    <property type="match status" value="1"/>
</dbReference>
<dbReference type="OrthoDB" id="10266385at2759"/>
<keyword evidence="8" id="KW-1185">Reference proteome</keyword>
<gene>
    <name evidence="7" type="ORF">SEMRO_17_G012420.1</name>
</gene>
<evidence type="ECO:0000259" key="5">
    <source>
        <dbReference type="Pfam" id="PF00676"/>
    </source>
</evidence>
<dbReference type="EMBL" id="CAICTM010000017">
    <property type="protein sequence ID" value="CAB9497291.1"/>
    <property type="molecule type" value="Genomic_DNA"/>
</dbReference>
<name>A0A9N8H1H8_9STRA</name>
<dbReference type="GO" id="GO:0006086">
    <property type="term" value="P:pyruvate decarboxylation to acetyl-CoA"/>
    <property type="evidence" value="ECO:0007669"/>
    <property type="project" value="TreeGrafter"/>
</dbReference>
<reference evidence="7" key="1">
    <citation type="submission" date="2020-06" db="EMBL/GenBank/DDBJ databases">
        <authorList>
            <consortium name="Plant Systems Biology data submission"/>
        </authorList>
    </citation>
    <scope>NUCLEOTIDE SEQUENCE</scope>
    <source>
        <strain evidence="7">D6</strain>
    </source>
</reference>
<dbReference type="Pfam" id="PF00676">
    <property type="entry name" value="E1_dh"/>
    <property type="match status" value="1"/>
</dbReference>
<dbReference type="InterPro" id="IPR001017">
    <property type="entry name" value="DH_E1"/>
</dbReference>
<feature type="compositionally biased region" description="Basic and acidic residues" evidence="4">
    <location>
        <begin position="317"/>
        <end position="334"/>
    </location>
</feature>
<dbReference type="GO" id="GO:0004739">
    <property type="term" value="F:pyruvate dehydrogenase (acetyl-transferring) activity"/>
    <property type="evidence" value="ECO:0007669"/>
    <property type="project" value="TreeGrafter"/>
</dbReference>
<dbReference type="InterPro" id="IPR050642">
    <property type="entry name" value="PDH_E1_Alpha_Subunit"/>
</dbReference>
<dbReference type="CDD" id="cd02000">
    <property type="entry name" value="TPP_E1_PDC_ADC_BCADC"/>
    <property type="match status" value="1"/>
</dbReference>
<feature type="domain" description="Transketolase C-terminal" evidence="6">
    <location>
        <begin position="606"/>
        <end position="715"/>
    </location>
</feature>
<dbReference type="InterPro" id="IPR033248">
    <property type="entry name" value="Transketolase_C"/>
</dbReference>
<keyword evidence="2" id="KW-0560">Oxidoreductase</keyword>
<evidence type="ECO:0000256" key="4">
    <source>
        <dbReference type="SAM" id="MobiDB-lite"/>
    </source>
</evidence>
<accession>A0A9N8H1H8</accession>
<evidence type="ECO:0000256" key="1">
    <source>
        <dbReference type="ARBA" id="ARBA00001964"/>
    </source>
</evidence>
<dbReference type="InterPro" id="IPR009014">
    <property type="entry name" value="Transketo_C/PFOR_II"/>
</dbReference>
<organism evidence="7 8">
    <name type="scientific">Seminavis robusta</name>
    <dbReference type="NCBI Taxonomy" id="568900"/>
    <lineage>
        <taxon>Eukaryota</taxon>
        <taxon>Sar</taxon>
        <taxon>Stramenopiles</taxon>
        <taxon>Ochrophyta</taxon>
        <taxon>Bacillariophyta</taxon>
        <taxon>Bacillariophyceae</taxon>
        <taxon>Bacillariophycidae</taxon>
        <taxon>Naviculales</taxon>
        <taxon>Naviculaceae</taxon>
        <taxon>Seminavis</taxon>
    </lineage>
</organism>
<dbReference type="AlphaFoldDB" id="A0A9N8H1H8"/>
<evidence type="ECO:0000259" key="6">
    <source>
        <dbReference type="Pfam" id="PF02780"/>
    </source>
</evidence>
<evidence type="ECO:0000256" key="2">
    <source>
        <dbReference type="ARBA" id="ARBA00023002"/>
    </source>
</evidence>
<dbReference type="InterPro" id="IPR029061">
    <property type="entry name" value="THDP-binding"/>
</dbReference>
<evidence type="ECO:0000313" key="7">
    <source>
        <dbReference type="EMBL" id="CAB9497291.1"/>
    </source>
</evidence>
<keyword evidence="3" id="KW-0786">Thiamine pyrophosphate</keyword>
<proteinExistence type="predicted"/>
<comment type="caution">
    <text evidence="7">The sequence shown here is derived from an EMBL/GenBank/DDBJ whole genome shotgun (WGS) entry which is preliminary data.</text>
</comment>
<dbReference type="SUPFAM" id="SSF52518">
    <property type="entry name" value="Thiamin diphosphate-binding fold (THDP-binding)"/>
    <property type="match status" value="2"/>
</dbReference>
<dbReference type="Proteomes" id="UP001153069">
    <property type="component" value="Unassembled WGS sequence"/>
</dbReference>
<feature type="region of interest" description="Disordered" evidence="4">
    <location>
        <begin position="313"/>
        <end position="334"/>
    </location>
</feature>